<dbReference type="GeneID" id="5977654"/>
<dbReference type="KEGG" id="pno:SNOG_20111"/>
<reference evidence="2" key="1">
    <citation type="journal article" date="2007" name="Plant Cell">
        <title>Dothideomycete-plant interactions illuminated by genome sequencing and EST analysis of the wheat pathogen Stagonospora nodorum.</title>
        <authorList>
            <person name="Hane J.K."/>
            <person name="Lowe R.G."/>
            <person name="Solomon P.S."/>
            <person name="Tan K.C."/>
            <person name="Schoch C.L."/>
            <person name="Spatafora J.W."/>
            <person name="Crous P.W."/>
            <person name="Kodira C."/>
            <person name="Birren B.W."/>
            <person name="Galagan J.E."/>
            <person name="Torriani S.F."/>
            <person name="McDonald B.A."/>
            <person name="Oliver R.P."/>
        </authorList>
    </citation>
    <scope>NUCLEOTIDE SEQUENCE [LARGE SCALE GENOMIC DNA]</scope>
    <source>
        <strain evidence="2">SN15 / ATCC MYA-4574 / FGSC 10173</strain>
    </source>
</reference>
<evidence type="ECO:0000313" key="1">
    <source>
        <dbReference type="EMBL" id="EDP89797.1"/>
    </source>
</evidence>
<dbReference type="AlphaFoldDB" id="A9JXA7"/>
<name>A9JXA7_PHANO</name>
<dbReference type="Proteomes" id="UP000001055">
    <property type="component" value="Unassembled WGS sequence"/>
</dbReference>
<accession>A9JXA7</accession>
<dbReference type="InParanoid" id="A9JXA7"/>
<dbReference type="RefSeq" id="XP_001800747.1">
    <property type="nucleotide sequence ID" value="XM_001800695.1"/>
</dbReference>
<evidence type="ECO:0000313" key="2">
    <source>
        <dbReference type="Proteomes" id="UP000001055"/>
    </source>
</evidence>
<gene>
    <name evidence="1" type="ORF">SNOG_20111</name>
</gene>
<organism evidence="1 2">
    <name type="scientific">Phaeosphaeria nodorum (strain SN15 / ATCC MYA-4574 / FGSC 10173)</name>
    <name type="common">Glume blotch fungus</name>
    <name type="synonym">Parastagonospora nodorum</name>
    <dbReference type="NCBI Taxonomy" id="321614"/>
    <lineage>
        <taxon>Eukaryota</taxon>
        <taxon>Fungi</taxon>
        <taxon>Dikarya</taxon>
        <taxon>Ascomycota</taxon>
        <taxon>Pezizomycotina</taxon>
        <taxon>Dothideomycetes</taxon>
        <taxon>Pleosporomycetidae</taxon>
        <taxon>Pleosporales</taxon>
        <taxon>Pleosporineae</taxon>
        <taxon>Phaeosphaeriaceae</taxon>
        <taxon>Parastagonospora</taxon>
    </lineage>
</organism>
<protein>
    <submittedName>
        <fullName evidence="1">Uncharacterized protein</fullName>
    </submittedName>
</protein>
<dbReference type="EMBL" id="CH445341">
    <property type="protein sequence ID" value="EDP89797.1"/>
    <property type="molecule type" value="Genomic_DNA"/>
</dbReference>
<proteinExistence type="predicted"/>
<sequence length="101" mass="11018">MAHFGGSICDEGPESFEAAGEHALLLPGDSPCDTDDAIEATPGHSGDFNVACLRPVPECKNELCNPMAKRIKCFMIVYQCGGVRHCIRLIKLIIVLWLNFV</sequence>